<evidence type="ECO:0000256" key="4">
    <source>
        <dbReference type="ARBA" id="ARBA00022729"/>
    </source>
</evidence>
<evidence type="ECO:0000256" key="3">
    <source>
        <dbReference type="ARBA" id="ARBA00022723"/>
    </source>
</evidence>
<dbReference type="AlphaFoldDB" id="A0AAE9YY38"/>
<dbReference type="GO" id="GO:0006508">
    <property type="term" value="P:proteolysis"/>
    <property type="evidence" value="ECO:0007669"/>
    <property type="project" value="UniProtKB-KW"/>
</dbReference>
<dbReference type="KEGG" id="tact:SG35_029565"/>
<keyword evidence="6" id="KW-0862">Zinc</keyword>
<comment type="similarity">
    <text evidence="1">Belongs to the peptidase M4 family.</text>
</comment>
<dbReference type="Gene3D" id="3.10.170.10">
    <property type="match status" value="1"/>
</dbReference>
<reference evidence="16 17" key="2">
    <citation type="journal article" date="2022" name="Mar. Drugs">
        <title>Bioassay-Guided Fractionation Leads to the Detection of Cholic Acid Generated by the Rare Thalassomonas sp.</title>
        <authorList>
            <person name="Pheiffer F."/>
            <person name="Schneider Y.K."/>
            <person name="Hansen E.H."/>
            <person name="Andersen J.H."/>
            <person name="Isaksson J."/>
            <person name="Busche T."/>
            <person name="R C."/>
            <person name="Kalinowski J."/>
            <person name="Zyl L.V."/>
            <person name="Trindade M."/>
        </authorList>
    </citation>
    <scope>NUCLEOTIDE SEQUENCE [LARGE SCALE GENOMIC DNA]</scope>
    <source>
        <strain evidence="16 17">A5K-106</strain>
    </source>
</reference>
<keyword evidence="17" id="KW-1185">Reference proteome</keyword>
<evidence type="ECO:0000259" key="12">
    <source>
        <dbReference type="Pfam" id="PF01447"/>
    </source>
</evidence>
<reference evidence="16 17" key="1">
    <citation type="journal article" date="2015" name="Genome Announc.">
        <title>Draft Genome Sequences of Marine Isolates of Thalassomonas viridans and Thalassomonas actiniarum.</title>
        <authorList>
            <person name="Olonade I."/>
            <person name="van Zyl L.J."/>
            <person name="Trindade M."/>
        </authorList>
    </citation>
    <scope>NUCLEOTIDE SEQUENCE [LARGE SCALE GENOMIC DNA]</scope>
    <source>
        <strain evidence="16 17">A5K-106</strain>
    </source>
</reference>
<dbReference type="InterPro" id="IPR027268">
    <property type="entry name" value="Peptidase_M4/M1_CTD_sf"/>
</dbReference>
<dbReference type="GO" id="GO:0004222">
    <property type="term" value="F:metalloendopeptidase activity"/>
    <property type="evidence" value="ECO:0007669"/>
    <property type="project" value="InterPro"/>
</dbReference>
<feature type="region of interest" description="Disordered" evidence="10">
    <location>
        <begin position="660"/>
        <end position="681"/>
    </location>
</feature>
<dbReference type="Gene3D" id="3.10.450.490">
    <property type="match status" value="1"/>
</dbReference>
<evidence type="ECO:0000256" key="8">
    <source>
        <dbReference type="ARBA" id="ARBA00023145"/>
    </source>
</evidence>
<feature type="domain" description="Peptidase C-terminal archaeal/bacterial" evidence="14">
    <location>
        <begin position="638"/>
        <end position="702"/>
    </location>
</feature>
<feature type="chain" id="PRO_5042266401" evidence="11">
    <location>
        <begin position="24"/>
        <end position="718"/>
    </location>
</feature>
<evidence type="ECO:0000256" key="10">
    <source>
        <dbReference type="SAM" id="MobiDB-lite"/>
    </source>
</evidence>
<dbReference type="InterPro" id="IPR007280">
    <property type="entry name" value="Peptidase_C_arc/bac"/>
</dbReference>
<feature type="domain" description="Peptidase C-terminal archaeal/bacterial" evidence="14">
    <location>
        <begin position="523"/>
        <end position="593"/>
    </location>
</feature>
<feature type="active site" description="Proton donor" evidence="9">
    <location>
        <position position="412"/>
    </location>
</feature>
<keyword evidence="8" id="KW-0865">Zymogen</keyword>
<dbReference type="Pfam" id="PF01447">
    <property type="entry name" value="Peptidase_M4"/>
    <property type="match status" value="1"/>
</dbReference>
<evidence type="ECO:0000256" key="1">
    <source>
        <dbReference type="ARBA" id="ARBA00009388"/>
    </source>
</evidence>
<evidence type="ECO:0000313" key="16">
    <source>
        <dbReference type="EMBL" id="WDE02555.1"/>
    </source>
</evidence>
<dbReference type="PANTHER" id="PTHR33794:SF1">
    <property type="entry name" value="BACILLOLYSIN"/>
    <property type="match status" value="1"/>
</dbReference>
<keyword evidence="2" id="KW-0645">Protease</keyword>
<evidence type="ECO:0000313" key="17">
    <source>
        <dbReference type="Proteomes" id="UP000032568"/>
    </source>
</evidence>
<evidence type="ECO:0000256" key="2">
    <source>
        <dbReference type="ARBA" id="ARBA00022670"/>
    </source>
</evidence>
<evidence type="ECO:0000256" key="11">
    <source>
        <dbReference type="SAM" id="SignalP"/>
    </source>
</evidence>
<dbReference type="InterPro" id="IPR050728">
    <property type="entry name" value="Zinc_Metalloprotease_M4"/>
</dbReference>
<evidence type="ECO:0000256" key="6">
    <source>
        <dbReference type="ARBA" id="ARBA00022833"/>
    </source>
</evidence>
<keyword evidence="4 11" id="KW-0732">Signal</keyword>
<dbReference type="EMBL" id="CP059736">
    <property type="protein sequence ID" value="WDE02555.1"/>
    <property type="molecule type" value="Genomic_DNA"/>
</dbReference>
<dbReference type="InterPro" id="IPR013856">
    <property type="entry name" value="Peptidase_M4_domain"/>
</dbReference>
<organism evidence="16 17">
    <name type="scientific">Thalassomonas actiniarum</name>
    <dbReference type="NCBI Taxonomy" id="485447"/>
    <lineage>
        <taxon>Bacteria</taxon>
        <taxon>Pseudomonadati</taxon>
        <taxon>Pseudomonadota</taxon>
        <taxon>Gammaproteobacteria</taxon>
        <taxon>Alteromonadales</taxon>
        <taxon>Colwelliaceae</taxon>
        <taxon>Thalassomonas</taxon>
    </lineage>
</organism>
<sequence length="718" mass="78699">MKKNKITVLLLALAAVSAQNALAAESINARKHLKQHPVSGVEMHSVLGLSAEHSFRVKSKRVFKNGKSKQRMSQYYRGVPVWGQSVATEVSPMGVLSDISGTFAQNIATDVSSVIPGLSEAQVKSINRKKNGDTEVSHETAELIIYIGDDNRAHLAYKTDYVVYSETPRRPTAIIDADNGVILLAYDAMAFAEATGPGGNEKTGQYYYGRDFPALNVTDDCRMDNDNVATIDMNHATSGGEIHQFTCPENLYKPVNGGYSALNDAHYFGGVVFDMYNDWYQSAPLQFKLAMRVHYGVDYENAFWDGQQMTFGDGLDRYYPLVSLDVVSHEISHGFTEQNSGLAYFSQSGGINESFSDVMGEVAKYYSRGSNDWHVGGDIFKADGALRYMDNPPQDGNSIDHADDYYGFMNVHYSSGVFNKAFYLLTNTPGWDIRMAGETYVVANQLYWQATSSFEDGACGVYTAARDLGYNLNDVETAFNGVGVAMCDEFSEERPPTPPEYTLLENGTVLTDLWSDDRVHLKYAIEVPEGATTLDVAISGPIVDTTYDNADLVIQYEGIPTPVDNLCYPGQPDNNESCSFSNPEAGIWYIVIEAQVSFEQLTLSVAHDGSDIPNPGEGDSGTESGLSASRNQWLYRTLEVPEGMGTLDVSLTGGTGDASLYLKHGSEPSNRNNDCRSRTDGNEESCIINAPDAGAWYIGLRGSGGSFDDVTMNWQYQP</sequence>
<evidence type="ECO:0000256" key="7">
    <source>
        <dbReference type="ARBA" id="ARBA00023049"/>
    </source>
</evidence>
<dbReference type="SUPFAM" id="SSF55486">
    <property type="entry name" value="Metalloproteases ('zincins'), catalytic domain"/>
    <property type="match status" value="1"/>
</dbReference>
<keyword evidence="5" id="KW-0378">Hydrolase</keyword>
<name>A0AAE9YY38_9GAMM</name>
<proteinExistence type="inferred from homology"/>
<dbReference type="Gene3D" id="2.60.120.380">
    <property type="match status" value="2"/>
</dbReference>
<feature type="active site" evidence="9">
    <location>
        <position position="330"/>
    </location>
</feature>
<evidence type="ECO:0000256" key="5">
    <source>
        <dbReference type="ARBA" id="ARBA00022801"/>
    </source>
</evidence>
<dbReference type="InterPro" id="IPR011096">
    <property type="entry name" value="FTP_domain"/>
</dbReference>
<evidence type="ECO:0000259" key="15">
    <source>
        <dbReference type="Pfam" id="PF07504"/>
    </source>
</evidence>
<dbReference type="PANTHER" id="PTHR33794">
    <property type="entry name" value="BACILLOLYSIN"/>
    <property type="match status" value="1"/>
</dbReference>
<accession>A0AAE9YY38</accession>
<dbReference type="Gene3D" id="1.10.390.10">
    <property type="entry name" value="Neutral Protease Domain 2"/>
    <property type="match status" value="1"/>
</dbReference>
<dbReference type="RefSeq" id="WP_044832346.1">
    <property type="nucleotide sequence ID" value="NZ_CP059736.1"/>
</dbReference>
<feature type="domain" description="Peptidase M4" evidence="12">
    <location>
        <begin position="202"/>
        <end position="337"/>
    </location>
</feature>
<dbReference type="GO" id="GO:0046872">
    <property type="term" value="F:metal ion binding"/>
    <property type="evidence" value="ECO:0007669"/>
    <property type="project" value="UniProtKB-KW"/>
</dbReference>
<keyword evidence="3" id="KW-0479">Metal-binding</keyword>
<dbReference type="Pfam" id="PF04151">
    <property type="entry name" value="PPC"/>
    <property type="match status" value="2"/>
</dbReference>
<dbReference type="Pfam" id="PF07504">
    <property type="entry name" value="FTP"/>
    <property type="match status" value="1"/>
</dbReference>
<evidence type="ECO:0000259" key="13">
    <source>
        <dbReference type="Pfam" id="PF02868"/>
    </source>
</evidence>
<dbReference type="CDD" id="cd09597">
    <property type="entry name" value="M4_TLP"/>
    <property type="match status" value="1"/>
</dbReference>
<dbReference type="InterPro" id="IPR001570">
    <property type="entry name" value="Peptidase_M4_C_domain"/>
</dbReference>
<protein>
    <submittedName>
        <fullName evidence="16">M4 family metallopeptidase</fullName>
    </submittedName>
</protein>
<evidence type="ECO:0000259" key="14">
    <source>
        <dbReference type="Pfam" id="PF04151"/>
    </source>
</evidence>
<dbReference type="InterPro" id="IPR023612">
    <property type="entry name" value="Peptidase_M4"/>
</dbReference>
<keyword evidence="7" id="KW-0482">Metalloprotease</keyword>
<gene>
    <name evidence="16" type="ORF">SG35_029565</name>
</gene>
<feature type="domain" description="FTP" evidence="15">
    <location>
        <begin position="54"/>
        <end position="103"/>
    </location>
</feature>
<dbReference type="Pfam" id="PF02868">
    <property type="entry name" value="Peptidase_M4_C"/>
    <property type="match status" value="1"/>
</dbReference>
<dbReference type="PRINTS" id="PR00730">
    <property type="entry name" value="THERMOLYSIN"/>
</dbReference>
<feature type="domain" description="Peptidase M4 C-terminal" evidence="13">
    <location>
        <begin position="340"/>
        <end position="484"/>
    </location>
</feature>
<dbReference type="Proteomes" id="UP000032568">
    <property type="component" value="Chromosome pTact"/>
</dbReference>
<feature type="signal peptide" evidence="11">
    <location>
        <begin position="1"/>
        <end position="23"/>
    </location>
</feature>
<evidence type="ECO:0000256" key="9">
    <source>
        <dbReference type="PIRSR" id="PIRSR623612-1"/>
    </source>
</evidence>
<dbReference type="Gene3D" id="3.10.450.40">
    <property type="match status" value="1"/>
</dbReference>